<protein>
    <submittedName>
        <fullName evidence="2">Uncharacterized protein</fullName>
    </submittedName>
</protein>
<feature type="region of interest" description="Disordered" evidence="1">
    <location>
        <begin position="136"/>
        <end position="191"/>
    </location>
</feature>
<sequence>MSIFEIYCRYPGCSISTRYGQPCALLDHYQIKHDLELKAFKTSIGPVGRKQHEACKTSQDILMYTKHKLILTCLTNLRAFHPATGPVAQKFADKPNDIDDVEWNKIKEIPYVKVTTTKFNDCEKVFFIPTHIARRPKDPKYTPKPVEDTATSTPGHRHLTKHTAINRQGSPEARDEQPVPNSPVTPCIAIS</sequence>
<gene>
    <name evidence="2" type="ORF">PENPOL_c004G00738</name>
</gene>
<dbReference type="OrthoDB" id="4358598at2759"/>
<organism evidence="2 3">
    <name type="scientific">Penicillium polonicum</name>
    <dbReference type="NCBI Taxonomy" id="60169"/>
    <lineage>
        <taxon>Eukaryota</taxon>
        <taxon>Fungi</taxon>
        <taxon>Dikarya</taxon>
        <taxon>Ascomycota</taxon>
        <taxon>Pezizomycotina</taxon>
        <taxon>Eurotiomycetes</taxon>
        <taxon>Eurotiomycetidae</taxon>
        <taxon>Eurotiales</taxon>
        <taxon>Aspergillaceae</taxon>
        <taxon>Penicillium</taxon>
    </lineage>
</organism>
<dbReference type="Proteomes" id="UP000191408">
    <property type="component" value="Unassembled WGS sequence"/>
</dbReference>
<keyword evidence="3" id="KW-1185">Reference proteome</keyword>
<accession>A0A1V6NPN4</accession>
<reference evidence="3" key="1">
    <citation type="journal article" date="2017" name="Nat. Microbiol.">
        <title>Global analysis of biosynthetic gene clusters reveals vast potential of secondary metabolite production in Penicillium species.</title>
        <authorList>
            <person name="Nielsen J.C."/>
            <person name="Grijseels S."/>
            <person name="Prigent S."/>
            <person name="Ji B."/>
            <person name="Dainat J."/>
            <person name="Nielsen K.F."/>
            <person name="Frisvad J.C."/>
            <person name="Workman M."/>
            <person name="Nielsen J."/>
        </authorList>
    </citation>
    <scope>NUCLEOTIDE SEQUENCE [LARGE SCALE GENOMIC DNA]</scope>
    <source>
        <strain evidence="3">IBT 4502</strain>
    </source>
</reference>
<dbReference type="EMBL" id="MDYM01000004">
    <property type="protein sequence ID" value="OQD66708.1"/>
    <property type="molecule type" value="Genomic_DNA"/>
</dbReference>
<evidence type="ECO:0000313" key="2">
    <source>
        <dbReference type="EMBL" id="OQD66708.1"/>
    </source>
</evidence>
<comment type="caution">
    <text evidence="2">The sequence shown here is derived from an EMBL/GenBank/DDBJ whole genome shotgun (WGS) entry which is preliminary data.</text>
</comment>
<feature type="compositionally biased region" description="Basic and acidic residues" evidence="1">
    <location>
        <begin position="136"/>
        <end position="147"/>
    </location>
</feature>
<evidence type="ECO:0000313" key="3">
    <source>
        <dbReference type="Proteomes" id="UP000191408"/>
    </source>
</evidence>
<dbReference type="AlphaFoldDB" id="A0A1V6NPN4"/>
<evidence type="ECO:0000256" key="1">
    <source>
        <dbReference type="SAM" id="MobiDB-lite"/>
    </source>
</evidence>
<name>A0A1V6NPN4_PENPO</name>
<proteinExistence type="predicted"/>